<dbReference type="InterPro" id="IPR005584">
    <property type="entry name" value="DNA_gyrase_inhibitor_YacG"/>
</dbReference>
<dbReference type="RefSeq" id="WP_130254726.1">
    <property type="nucleotide sequence ID" value="NZ_PPSX01000019.1"/>
</dbReference>
<proteinExistence type="inferred from homology"/>
<comment type="subunit">
    <text evidence="3">Interacts with GyrB.</text>
</comment>
<protein>
    <recommendedName>
        <fullName evidence="3">DNA gyrase inhibitor YacG</fullName>
    </recommendedName>
</protein>
<gene>
    <name evidence="3" type="primary">yacG</name>
    <name evidence="4" type="ORF">C1E23_05695</name>
</gene>
<dbReference type="GO" id="GO:0008657">
    <property type="term" value="F:DNA topoisomerase type II (double strand cut, ATP-hydrolyzing) inhibitor activity"/>
    <property type="evidence" value="ECO:0007669"/>
    <property type="project" value="UniProtKB-UniRule"/>
</dbReference>
<dbReference type="EMBL" id="PPSX01000019">
    <property type="protein sequence ID" value="RZQ54113.1"/>
    <property type="molecule type" value="Genomic_DNA"/>
</dbReference>
<reference evidence="4 5" key="1">
    <citation type="submission" date="2018-01" db="EMBL/GenBank/DDBJ databases">
        <title>Co-occurrence of chitin degradation, pigmentation and bioactivity in marine Pseudoalteromonas.</title>
        <authorList>
            <person name="Paulsen S."/>
            <person name="Gram L."/>
            <person name="Machado H."/>
        </authorList>
    </citation>
    <scope>NUCLEOTIDE SEQUENCE [LARGE SCALE GENOMIC DNA]</scope>
    <source>
        <strain evidence="4 5">S3898</strain>
    </source>
</reference>
<comment type="caution">
    <text evidence="4">The sequence shown here is derived from an EMBL/GenBank/DDBJ whole genome shotgun (WGS) entry which is preliminary data.</text>
</comment>
<dbReference type="PANTHER" id="PTHR36150">
    <property type="entry name" value="DNA GYRASE INHIBITOR YACG"/>
    <property type="match status" value="1"/>
</dbReference>
<feature type="binding site" evidence="3">
    <location>
        <position position="30"/>
    </location>
    <ligand>
        <name>Zn(2+)</name>
        <dbReference type="ChEBI" id="CHEBI:29105"/>
    </ligand>
</feature>
<evidence type="ECO:0000313" key="4">
    <source>
        <dbReference type="EMBL" id="RZQ54113.1"/>
    </source>
</evidence>
<name>A0A4Q7IP08_9GAMM</name>
<evidence type="ECO:0000256" key="1">
    <source>
        <dbReference type="ARBA" id="ARBA00022723"/>
    </source>
</evidence>
<dbReference type="HAMAP" id="MF_00649">
    <property type="entry name" value="DNA_gyrase_inhibitor_YacG"/>
    <property type="match status" value="1"/>
</dbReference>
<dbReference type="Gene3D" id="3.30.50.10">
    <property type="entry name" value="Erythroid Transcription Factor GATA-1, subunit A"/>
    <property type="match status" value="1"/>
</dbReference>
<dbReference type="SUPFAM" id="SSF57716">
    <property type="entry name" value="Glucocorticoid receptor-like (DNA-binding domain)"/>
    <property type="match status" value="1"/>
</dbReference>
<dbReference type="Proteomes" id="UP000291338">
    <property type="component" value="Unassembled WGS sequence"/>
</dbReference>
<dbReference type="NCBIfam" id="NF001638">
    <property type="entry name" value="PRK00418.1"/>
    <property type="match status" value="1"/>
</dbReference>
<comment type="function">
    <text evidence="3">Inhibits all the catalytic activities of DNA gyrase by preventing its interaction with DNA. Acts by binding directly to the C-terminal domain of GyrB, which probably disrupts DNA binding by the gyrase.</text>
</comment>
<evidence type="ECO:0000256" key="2">
    <source>
        <dbReference type="ARBA" id="ARBA00022833"/>
    </source>
</evidence>
<evidence type="ECO:0000256" key="3">
    <source>
        <dbReference type="HAMAP-Rule" id="MF_00649"/>
    </source>
</evidence>
<dbReference type="GO" id="GO:0008270">
    <property type="term" value="F:zinc ion binding"/>
    <property type="evidence" value="ECO:0007669"/>
    <property type="project" value="UniProtKB-UniRule"/>
</dbReference>
<dbReference type="PANTHER" id="PTHR36150:SF1">
    <property type="entry name" value="DNA GYRASE INHIBITOR YACG"/>
    <property type="match status" value="1"/>
</dbReference>
<dbReference type="InterPro" id="IPR013088">
    <property type="entry name" value="Znf_NHR/GATA"/>
</dbReference>
<keyword evidence="2 3" id="KW-0862">Zinc</keyword>
<keyword evidence="1 3" id="KW-0479">Metal-binding</keyword>
<comment type="similarity">
    <text evidence="3">Belongs to the DNA gyrase inhibitor YacG family.</text>
</comment>
<evidence type="ECO:0000313" key="5">
    <source>
        <dbReference type="Proteomes" id="UP000291338"/>
    </source>
</evidence>
<feature type="binding site" evidence="3">
    <location>
        <position position="7"/>
    </location>
    <ligand>
        <name>Zn(2+)</name>
        <dbReference type="ChEBI" id="CHEBI:29105"/>
    </ligand>
</feature>
<accession>A0A4Q7IP08</accession>
<dbReference type="Pfam" id="PF03884">
    <property type="entry name" value="YacG"/>
    <property type="match status" value="1"/>
</dbReference>
<feature type="binding site" evidence="3">
    <location>
        <position position="10"/>
    </location>
    <ligand>
        <name>Zn(2+)</name>
        <dbReference type="ChEBI" id="CHEBI:29105"/>
    </ligand>
</feature>
<sequence length="79" mass="9032">MATVVKCPTCQADVVWSEQSPHRPFCSKRCQLIDLGEWSEENNKISSKISASEELDEQAKQDMIEDIEAMLAKNDNFFH</sequence>
<feature type="binding site" evidence="3">
    <location>
        <position position="26"/>
    </location>
    <ligand>
        <name>Zn(2+)</name>
        <dbReference type="ChEBI" id="CHEBI:29105"/>
    </ligand>
</feature>
<organism evidence="4 5">
    <name type="scientific">Pseudoalteromonas phenolica</name>
    <dbReference type="NCBI Taxonomy" id="161398"/>
    <lineage>
        <taxon>Bacteria</taxon>
        <taxon>Pseudomonadati</taxon>
        <taxon>Pseudomonadota</taxon>
        <taxon>Gammaproteobacteria</taxon>
        <taxon>Alteromonadales</taxon>
        <taxon>Pseudoalteromonadaceae</taxon>
        <taxon>Pseudoalteromonas</taxon>
    </lineage>
</organism>
<dbReference type="GO" id="GO:0006355">
    <property type="term" value="P:regulation of DNA-templated transcription"/>
    <property type="evidence" value="ECO:0007669"/>
    <property type="project" value="InterPro"/>
</dbReference>
<comment type="cofactor">
    <cofactor evidence="3">
        <name>Zn(2+)</name>
        <dbReference type="ChEBI" id="CHEBI:29105"/>
    </cofactor>
    <text evidence="3">Binds 1 zinc ion.</text>
</comment>
<dbReference type="AlphaFoldDB" id="A0A4Q7IP08"/>